<feature type="non-terminal residue" evidence="4">
    <location>
        <position position="1"/>
    </location>
</feature>
<proteinExistence type="predicted"/>
<evidence type="ECO:0000256" key="2">
    <source>
        <dbReference type="ARBA" id="ARBA00023004"/>
    </source>
</evidence>
<dbReference type="AlphaFoldDB" id="X1VS64"/>
<dbReference type="GO" id="GO:0046872">
    <property type="term" value="F:metal ion binding"/>
    <property type="evidence" value="ECO:0007669"/>
    <property type="project" value="UniProtKB-KW"/>
</dbReference>
<dbReference type="SUPFAM" id="SSF56821">
    <property type="entry name" value="Prismane protein-like"/>
    <property type="match status" value="1"/>
</dbReference>
<dbReference type="GO" id="GO:0042542">
    <property type="term" value="P:response to hydrogen peroxide"/>
    <property type="evidence" value="ECO:0007669"/>
    <property type="project" value="TreeGrafter"/>
</dbReference>
<dbReference type="InterPro" id="IPR004137">
    <property type="entry name" value="HCP/CODH"/>
</dbReference>
<reference evidence="4" key="1">
    <citation type="journal article" date="2014" name="Front. Microbiol.">
        <title>High frequency of phylogenetically diverse reductive dehalogenase-homologous genes in deep subseafloor sedimentary metagenomes.</title>
        <authorList>
            <person name="Kawai M."/>
            <person name="Futagami T."/>
            <person name="Toyoda A."/>
            <person name="Takaki Y."/>
            <person name="Nishi S."/>
            <person name="Hori S."/>
            <person name="Arai W."/>
            <person name="Tsubouchi T."/>
            <person name="Morono Y."/>
            <person name="Uchiyama I."/>
            <person name="Ito T."/>
            <person name="Fujiyama A."/>
            <person name="Inagaki F."/>
            <person name="Takami H."/>
        </authorList>
    </citation>
    <scope>NUCLEOTIDE SEQUENCE</scope>
    <source>
        <strain evidence="4">Expedition CK06-06</strain>
    </source>
</reference>
<dbReference type="PANTHER" id="PTHR30109">
    <property type="entry name" value="HYDROXYLAMINE REDUCTASE"/>
    <property type="match status" value="1"/>
</dbReference>
<name>X1VS64_9ZZZZ</name>
<dbReference type="PANTHER" id="PTHR30109:SF0">
    <property type="entry name" value="HYDROXYLAMINE REDUCTASE"/>
    <property type="match status" value="1"/>
</dbReference>
<dbReference type="Gene3D" id="3.40.50.2030">
    <property type="match status" value="1"/>
</dbReference>
<dbReference type="EMBL" id="BARW01038559">
    <property type="protein sequence ID" value="GAJ23502.1"/>
    <property type="molecule type" value="Genomic_DNA"/>
</dbReference>
<sequence>DSYKYRIYTTGAAGFEGVKHIPDREKGGQKDFSVIIEHAKKCVPPKEIETGKITGGFAHNQVLALADKVVEAVKSGAIKKFFVNYLTNPNFSDCLNKQMIISISQCNKTCSKYLTRFLVIQICID</sequence>
<evidence type="ECO:0000256" key="1">
    <source>
        <dbReference type="ARBA" id="ARBA00022723"/>
    </source>
</evidence>
<dbReference type="InterPro" id="IPR016099">
    <property type="entry name" value="Prismane-like_a/b-sand"/>
</dbReference>
<dbReference type="GO" id="GO:0051536">
    <property type="term" value="F:iron-sulfur cluster binding"/>
    <property type="evidence" value="ECO:0007669"/>
    <property type="project" value="UniProtKB-KW"/>
</dbReference>
<protein>
    <submittedName>
        <fullName evidence="4">Uncharacterized protein</fullName>
    </submittedName>
</protein>
<dbReference type="Pfam" id="PF03063">
    <property type="entry name" value="Prismane"/>
    <property type="match status" value="1"/>
</dbReference>
<dbReference type="GO" id="GO:0050418">
    <property type="term" value="F:hydroxylamine reductase activity"/>
    <property type="evidence" value="ECO:0007669"/>
    <property type="project" value="TreeGrafter"/>
</dbReference>
<gene>
    <name evidence="4" type="ORF">S12H4_59133</name>
</gene>
<accession>X1VS64</accession>
<organism evidence="4">
    <name type="scientific">marine sediment metagenome</name>
    <dbReference type="NCBI Taxonomy" id="412755"/>
    <lineage>
        <taxon>unclassified sequences</taxon>
        <taxon>metagenomes</taxon>
        <taxon>ecological metagenomes</taxon>
    </lineage>
</organism>
<keyword evidence="1" id="KW-0479">Metal-binding</keyword>
<keyword evidence="3" id="KW-0411">Iron-sulfur</keyword>
<comment type="caution">
    <text evidence="4">The sequence shown here is derived from an EMBL/GenBank/DDBJ whole genome shotgun (WGS) entry which is preliminary data.</text>
</comment>
<evidence type="ECO:0000313" key="4">
    <source>
        <dbReference type="EMBL" id="GAJ23502.1"/>
    </source>
</evidence>
<dbReference type="GO" id="GO:0004601">
    <property type="term" value="F:peroxidase activity"/>
    <property type="evidence" value="ECO:0007669"/>
    <property type="project" value="TreeGrafter"/>
</dbReference>
<dbReference type="InterPro" id="IPR011254">
    <property type="entry name" value="Prismane-like_sf"/>
</dbReference>
<evidence type="ECO:0000256" key="3">
    <source>
        <dbReference type="ARBA" id="ARBA00023014"/>
    </source>
</evidence>
<keyword evidence="2" id="KW-0408">Iron</keyword>